<dbReference type="InterPro" id="IPR039425">
    <property type="entry name" value="RNA_pol_sigma-70-like"/>
</dbReference>
<evidence type="ECO:0000259" key="6">
    <source>
        <dbReference type="Pfam" id="PF04542"/>
    </source>
</evidence>
<dbReference type="CDD" id="cd06171">
    <property type="entry name" value="Sigma70_r4"/>
    <property type="match status" value="1"/>
</dbReference>
<dbReference type="PANTHER" id="PTHR43133">
    <property type="entry name" value="RNA POLYMERASE ECF-TYPE SIGMA FACTO"/>
    <property type="match status" value="1"/>
</dbReference>
<protein>
    <submittedName>
        <fullName evidence="8">Sigma-70 family RNA polymerase sigma factor</fullName>
    </submittedName>
</protein>
<dbReference type="Gene3D" id="1.10.10.10">
    <property type="entry name" value="Winged helix-like DNA-binding domain superfamily/Winged helix DNA-binding domain"/>
    <property type="match status" value="1"/>
</dbReference>
<keyword evidence="2" id="KW-0805">Transcription regulation</keyword>
<dbReference type="NCBIfam" id="TIGR02937">
    <property type="entry name" value="sigma70-ECF"/>
    <property type="match status" value="1"/>
</dbReference>
<dbReference type="InterPro" id="IPR013324">
    <property type="entry name" value="RNA_pol_sigma_r3/r4-like"/>
</dbReference>
<gene>
    <name evidence="8" type="ORF">OJ962_34020</name>
</gene>
<accession>A0ABT4RVD9</accession>
<evidence type="ECO:0000256" key="4">
    <source>
        <dbReference type="ARBA" id="ARBA00023125"/>
    </source>
</evidence>
<comment type="similarity">
    <text evidence="1">Belongs to the sigma-70 factor family. ECF subfamily.</text>
</comment>
<evidence type="ECO:0000259" key="7">
    <source>
        <dbReference type="Pfam" id="PF08281"/>
    </source>
</evidence>
<feature type="domain" description="RNA polymerase sigma-70 region 2" evidence="6">
    <location>
        <begin position="25"/>
        <end position="93"/>
    </location>
</feature>
<reference evidence="8" key="1">
    <citation type="submission" date="2022-10" db="EMBL/GenBank/DDBJ databases">
        <title>The WGS of Solirubrobacter sp. CPCC 204708.</title>
        <authorList>
            <person name="Jiang Z."/>
        </authorList>
    </citation>
    <scope>NUCLEOTIDE SEQUENCE</scope>
    <source>
        <strain evidence="8">CPCC 204708</strain>
    </source>
</reference>
<feature type="domain" description="RNA polymerase sigma factor 70 region 4 type 2" evidence="7">
    <location>
        <begin position="120"/>
        <end position="172"/>
    </location>
</feature>
<keyword evidence="5" id="KW-0804">Transcription</keyword>
<name>A0ABT4RVD9_9ACTN</name>
<keyword evidence="3" id="KW-0731">Sigma factor</keyword>
<dbReference type="SUPFAM" id="SSF88946">
    <property type="entry name" value="Sigma2 domain of RNA polymerase sigma factors"/>
    <property type="match status" value="1"/>
</dbReference>
<evidence type="ECO:0000256" key="1">
    <source>
        <dbReference type="ARBA" id="ARBA00010641"/>
    </source>
</evidence>
<sequence length="176" mass="19334">MARALTESELIALASEGDGDAYASLVRAHQDIAFRTAMLITLNAADAEEAAQDAFIKAWRALPRFRAGEPWRPWLLTIVANEARNRRRSAGRRTALELRAEPPREDVSAEATVLATESRAALLGALGRLREDDRLVLGCRFLLELSEAETAAALGVRKGTVKSRTSRALERLKVEL</sequence>
<organism evidence="8 9">
    <name type="scientific">Solirubrobacter deserti</name>
    <dbReference type="NCBI Taxonomy" id="2282478"/>
    <lineage>
        <taxon>Bacteria</taxon>
        <taxon>Bacillati</taxon>
        <taxon>Actinomycetota</taxon>
        <taxon>Thermoleophilia</taxon>
        <taxon>Solirubrobacterales</taxon>
        <taxon>Solirubrobacteraceae</taxon>
        <taxon>Solirubrobacter</taxon>
    </lineage>
</organism>
<evidence type="ECO:0000256" key="3">
    <source>
        <dbReference type="ARBA" id="ARBA00023082"/>
    </source>
</evidence>
<dbReference type="Proteomes" id="UP001147700">
    <property type="component" value="Unassembled WGS sequence"/>
</dbReference>
<dbReference type="InterPro" id="IPR036388">
    <property type="entry name" value="WH-like_DNA-bd_sf"/>
</dbReference>
<proteinExistence type="inferred from homology"/>
<dbReference type="InterPro" id="IPR013249">
    <property type="entry name" value="RNA_pol_sigma70_r4_t2"/>
</dbReference>
<dbReference type="RefSeq" id="WP_202955140.1">
    <property type="nucleotide sequence ID" value="NZ_JAPCID010000102.1"/>
</dbReference>
<dbReference type="InterPro" id="IPR007627">
    <property type="entry name" value="RNA_pol_sigma70_r2"/>
</dbReference>
<comment type="caution">
    <text evidence="8">The sequence shown here is derived from an EMBL/GenBank/DDBJ whole genome shotgun (WGS) entry which is preliminary data.</text>
</comment>
<dbReference type="Pfam" id="PF04542">
    <property type="entry name" value="Sigma70_r2"/>
    <property type="match status" value="1"/>
</dbReference>
<evidence type="ECO:0000313" key="8">
    <source>
        <dbReference type="EMBL" id="MDA0142552.1"/>
    </source>
</evidence>
<dbReference type="Pfam" id="PF08281">
    <property type="entry name" value="Sigma70_r4_2"/>
    <property type="match status" value="1"/>
</dbReference>
<evidence type="ECO:0000256" key="2">
    <source>
        <dbReference type="ARBA" id="ARBA00023015"/>
    </source>
</evidence>
<evidence type="ECO:0000256" key="5">
    <source>
        <dbReference type="ARBA" id="ARBA00023163"/>
    </source>
</evidence>
<keyword evidence="9" id="KW-1185">Reference proteome</keyword>
<evidence type="ECO:0000313" key="9">
    <source>
        <dbReference type="Proteomes" id="UP001147700"/>
    </source>
</evidence>
<dbReference type="PANTHER" id="PTHR43133:SF8">
    <property type="entry name" value="RNA POLYMERASE SIGMA FACTOR HI_1459-RELATED"/>
    <property type="match status" value="1"/>
</dbReference>
<dbReference type="EMBL" id="JAPCID010000102">
    <property type="protein sequence ID" value="MDA0142552.1"/>
    <property type="molecule type" value="Genomic_DNA"/>
</dbReference>
<dbReference type="InterPro" id="IPR014284">
    <property type="entry name" value="RNA_pol_sigma-70_dom"/>
</dbReference>
<dbReference type="SUPFAM" id="SSF88659">
    <property type="entry name" value="Sigma3 and sigma4 domains of RNA polymerase sigma factors"/>
    <property type="match status" value="1"/>
</dbReference>
<dbReference type="InterPro" id="IPR013325">
    <property type="entry name" value="RNA_pol_sigma_r2"/>
</dbReference>
<keyword evidence="4" id="KW-0238">DNA-binding</keyword>
<dbReference type="Gene3D" id="1.10.1740.10">
    <property type="match status" value="1"/>
</dbReference>